<dbReference type="Proteomes" id="UP000504635">
    <property type="component" value="Unplaced"/>
</dbReference>
<dbReference type="InterPro" id="IPR004117">
    <property type="entry name" value="7tm6_olfct_rcpt"/>
</dbReference>
<comment type="subcellular location">
    <subcellularLocation>
        <location evidence="1">Cell membrane</location>
        <topology evidence="1">Multi-pass membrane protein</topology>
    </subcellularLocation>
</comment>
<feature type="transmembrane region" description="Helical" evidence="10">
    <location>
        <begin position="62"/>
        <end position="83"/>
    </location>
</feature>
<organism evidence="11 12">
    <name type="scientific">Sitophilus oryzae</name>
    <name type="common">Rice weevil</name>
    <name type="synonym">Curculio oryzae</name>
    <dbReference type="NCBI Taxonomy" id="7048"/>
    <lineage>
        <taxon>Eukaryota</taxon>
        <taxon>Metazoa</taxon>
        <taxon>Ecdysozoa</taxon>
        <taxon>Arthropoda</taxon>
        <taxon>Hexapoda</taxon>
        <taxon>Insecta</taxon>
        <taxon>Pterygota</taxon>
        <taxon>Neoptera</taxon>
        <taxon>Endopterygota</taxon>
        <taxon>Coleoptera</taxon>
        <taxon>Polyphaga</taxon>
        <taxon>Cucujiformia</taxon>
        <taxon>Curculionidae</taxon>
        <taxon>Dryophthorinae</taxon>
        <taxon>Sitophilus</taxon>
    </lineage>
</organism>
<name>A0A6J2YJ82_SITOR</name>
<dbReference type="Pfam" id="PF02949">
    <property type="entry name" value="7tm_6"/>
    <property type="match status" value="1"/>
</dbReference>
<keyword evidence="2" id="KW-1003">Cell membrane</keyword>
<evidence type="ECO:0000256" key="1">
    <source>
        <dbReference type="ARBA" id="ARBA00004651"/>
    </source>
</evidence>
<evidence type="ECO:0000313" key="12">
    <source>
        <dbReference type="RefSeq" id="XP_030763199.1"/>
    </source>
</evidence>
<evidence type="ECO:0000256" key="6">
    <source>
        <dbReference type="ARBA" id="ARBA00022989"/>
    </source>
</evidence>
<evidence type="ECO:0000256" key="2">
    <source>
        <dbReference type="ARBA" id="ARBA00022475"/>
    </source>
</evidence>
<dbReference type="PANTHER" id="PTHR21137">
    <property type="entry name" value="ODORANT RECEPTOR"/>
    <property type="match status" value="1"/>
</dbReference>
<dbReference type="PANTHER" id="PTHR21137:SF35">
    <property type="entry name" value="ODORANT RECEPTOR 19A-RELATED"/>
    <property type="match status" value="1"/>
</dbReference>
<evidence type="ECO:0000313" key="11">
    <source>
        <dbReference type="Proteomes" id="UP000504635"/>
    </source>
</evidence>
<evidence type="ECO:0000256" key="5">
    <source>
        <dbReference type="ARBA" id="ARBA00022725"/>
    </source>
</evidence>
<evidence type="ECO:0000256" key="9">
    <source>
        <dbReference type="ARBA" id="ARBA00023224"/>
    </source>
</evidence>
<evidence type="ECO:0000256" key="7">
    <source>
        <dbReference type="ARBA" id="ARBA00023136"/>
    </source>
</evidence>
<dbReference type="GO" id="GO:0004984">
    <property type="term" value="F:olfactory receptor activity"/>
    <property type="evidence" value="ECO:0007669"/>
    <property type="project" value="InterPro"/>
</dbReference>
<dbReference type="InParanoid" id="A0A6J2YJ82"/>
<evidence type="ECO:0000256" key="3">
    <source>
        <dbReference type="ARBA" id="ARBA00022606"/>
    </source>
</evidence>
<keyword evidence="6 10" id="KW-1133">Transmembrane helix</keyword>
<keyword evidence="11" id="KW-1185">Reference proteome</keyword>
<evidence type="ECO:0000256" key="8">
    <source>
        <dbReference type="ARBA" id="ARBA00023170"/>
    </source>
</evidence>
<dbReference type="GO" id="GO:0005549">
    <property type="term" value="F:odorant binding"/>
    <property type="evidence" value="ECO:0007669"/>
    <property type="project" value="InterPro"/>
</dbReference>
<keyword evidence="8" id="KW-0675">Receptor</keyword>
<dbReference type="GO" id="GO:0007165">
    <property type="term" value="P:signal transduction"/>
    <property type="evidence" value="ECO:0007669"/>
    <property type="project" value="UniProtKB-KW"/>
</dbReference>
<keyword evidence="5" id="KW-0552">Olfaction</keyword>
<keyword evidence="7 10" id="KW-0472">Membrane</keyword>
<evidence type="ECO:0000256" key="10">
    <source>
        <dbReference type="SAM" id="Phobius"/>
    </source>
</evidence>
<reference evidence="12" key="1">
    <citation type="submission" date="2025-08" db="UniProtKB">
        <authorList>
            <consortium name="RefSeq"/>
        </authorList>
    </citation>
    <scope>IDENTIFICATION</scope>
    <source>
        <tissue evidence="12">Gonads</tissue>
    </source>
</reference>
<dbReference type="KEGG" id="soy:115887826"/>
<keyword evidence="3" id="KW-0716">Sensory transduction</keyword>
<dbReference type="RefSeq" id="XP_030763199.1">
    <property type="nucleotide sequence ID" value="XM_030907339.1"/>
</dbReference>
<keyword evidence="4 10" id="KW-0812">Transmembrane</keyword>
<dbReference type="AlphaFoldDB" id="A0A6J2YJ82"/>
<accession>A0A6J2YJ82</accession>
<protein>
    <submittedName>
        <fullName evidence="12">Odorant receptor 67a-like</fullName>
    </submittedName>
</protein>
<sequence length="93" mass="10504">MAQAILLLTPCLFSTKLTKKSENISTAAYTSDWLNGSTSFKKMLVLIILRSQKPMRFYAANFFELSLTTFVAILKASYSYFALMNKMSNKNQG</sequence>
<dbReference type="GO" id="GO:0005886">
    <property type="term" value="C:plasma membrane"/>
    <property type="evidence" value="ECO:0007669"/>
    <property type="project" value="UniProtKB-SubCell"/>
</dbReference>
<dbReference type="GeneID" id="115887826"/>
<gene>
    <name evidence="12" type="primary">LOC115887826</name>
</gene>
<evidence type="ECO:0000256" key="4">
    <source>
        <dbReference type="ARBA" id="ARBA00022692"/>
    </source>
</evidence>
<keyword evidence="9" id="KW-0807">Transducer</keyword>
<proteinExistence type="predicted"/>
<dbReference type="OrthoDB" id="8196465at2759"/>